<organism evidence="2 3">
    <name type="scientific">Extremus antarcticus</name>
    <dbReference type="NCBI Taxonomy" id="702011"/>
    <lineage>
        <taxon>Eukaryota</taxon>
        <taxon>Fungi</taxon>
        <taxon>Dikarya</taxon>
        <taxon>Ascomycota</taxon>
        <taxon>Pezizomycotina</taxon>
        <taxon>Dothideomycetes</taxon>
        <taxon>Dothideomycetidae</taxon>
        <taxon>Mycosphaerellales</taxon>
        <taxon>Extremaceae</taxon>
        <taxon>Extremus</taxon>
    </lineage>
</organism>
<evidence type="ECO:0000256" key="1">
    <source>
        <dbReference type="SAM" id="MobiDB-lite"/>
    </source>
</evidence>
<feature type="compositionally biased region" description="Low complexity" evidence="1">
    <location>
        <begin position="252"/>
        <end position="264"/>
    </location>
</feature>
<reference evidence="2" key="1">
    <citation type="submission" date="2023-04" db="EMBL/GenBank/DDBJ databases">
        <title>Black Yeasts Isolated from many extreme environments.</title>
        <authorList>
            <person name="Coleine C."/>
            <person name="Stajich J.E."/>
            <person name="Selbmann L."/>
        </authorList>
    </citation>
    <scope>NUCLEOTIDE SEQUENCE</scope>
    <source>
        <strain evidence="2">CCFEE 5312</strain>
    </source>
</reference>
<comment type="caution">
    <text evidence="2">The sequence shown here is derived from an EMBL/GenBank/DDBJ whole genome shotgun (WGS) entry which is preliminary data.</text>
</comment>
<gene>
    <name evidence="2" type="ORF">LTR09_002344</name>
</gene>
<sequence length="620" mass="67081">MGAADGNWKAPTEFPDARRRLVAAFTAFPSPASVSSAVNTPLLERAPKDLRSSSGPVNTPRHELFESAISAVPDTIHCEPVLTPPANDIPEPSLNMILGGSLAPTSEASIPQSSQRSRPDLQLPSFDMLGIAVPHPDRFGAVPLDGSAIQDLTPGSLDMPDGSAEISIDLNSLKLEVPPSAPSHNPLGAKLPGTGVRSPAQYCGDPLTPPDDVPYIDWNNSALTSHAMSSKGEQPGQEVSGSEQVQAGAQESTQSGSTRRSTGSLSGQPFLWFHGALQTILDDLRSAPVPNSSLRILSHALPSPSPTGHVFTSIITAIQEETTSVESWINVFHAVPGRFNLADLPRSPPTTPGPAVGGTDYFTEKIFDSAVSIADYQEDLSQLPRSPRNVVPPSSVDISIVERYIPPTSSNEFKELFRLEGQSILVDRLKELSRNNGSLLFIYPTRAGGQTFMKEYLSPVLDPVLRTMGVVHGLSSSMATTLGGMAAVDRLPDHDTFQSQVENLLARIAHGGPVVERTFEQRQQPHLTLAYATRQYVTPDRATWAQSWWTKQEKPRIREAVTRYAREAQTRSSNVHVERPRTSTELLQELLKGVAEKPYPPGQEPEHGIEVSVFVIKRSA</sequence>
<dbReference type="Proteomes" id="UP001271007">
    <property type="component" value="Unassembled WGS sequence"/>
</dbReference>
<feature type="region of interest" description="Disordered" evidence="1">
    <location>
        <begin position="32"/>
        <end position="57"/>
    </location>
</feature>
<protein>
    <submittedName>
        <fullName evidence="2">Uncharacterized protein</fullName>
    </submittedName>
</protein>
<keyword evidence="3" id="KW-1185">Reference proteome</keyword>
<feature type="region of interest" description="Disordered" evidence="1">
    <location>
        <begin position="179"/>
        <end position="264"/>
    </location>
</feature>
<feature type="compositionally biased region" description="Polar residues" evidence="1">
    <location>
        <begin position="218"/>
        <end position="251"/>
    </location>
</feature>
<proteinExistence type="predicted"/>
<accession>A0AAJ0GFI0</accession>
<dbReference type="AlphaFoldDB" id="A0AAJ0GFI0"/>
<evidence type="ECO:0000313" key="2">
    <source>
        <dbReference type="EMBL" id="KAK3056551.1"/>
    </source>
</evidence>
<evidence type="ECO:0000313" key="3">
    <source>
        <dbReference type="Proteomes" id="UP001271007"/>
    </source>
</evidence>
<dbReference type="EMBL" id="JAWDJX010000005">
    <property type="protein sequence ID" value="KAK3056551.1"/>
    <property type="molecule type" value="Genomic_DNA"/>
</dbReference>
<name>A0AAJ0GFI0_9PEZI</name>
<feature type="compositionally biased region" description="Low complexity" evidence="1">
    <location>
        <begin position="32"/>
        <end position="41"/>
    </location>
</feature>